<comment type="caution">
    <text evidence="2">The sequence shown here is derived from an EMBL/GenBank/DDBJ whole genome shotgun (WGS) entry which is preliminary data.</text>
</comment>
<dbReference type="Proteomes" id="UP000237144">
    <property type="component" value="Unassembled WGS sequence"/>
</dbReference>
<evidence type="ECO:0000313" key="3">
    <source>
        <dbReference type="Proteomes" id="UP000237144"/>
    </source>
</evidence>
<feature type="region of interest" description="Disordered" evidence="1">
    <location>
        <begin position="60"/>
        <end position="183"/>
    </location>
</feature>
<organism evidence="2 3">
    <name type="scientific">Rhodotorula taiwanensis</name>
    <dbReference type="NCBI Taxonomy" id="741276"/>
    <lineage>
        <taxon>Eukaryota</taxon>
        <taxon>Fungi</taxon>
        <taxon>Dikarya</taxon>
        <taxon>Basidiomycota</taxon>
        <taxon>Pucciniomycotina</taxon>
        <taxon>Microbotryomycetes</taxon>
        <taxon>Sporidiobolales</taxon>
        <taxon>Sporidiobolaceae</taxon>
        <taxon>Rhodotorula</taxon>
    </lineage>
</organism>
<reference evidence="2 3" key="1">
    <citation type="journal article" date="2018" name="Front. Microbiol.">
        <title>Prospects for Fungal Bioremediation of Acidic Radioactive Waste Sites: Characterization and Genome Sequence of Rhodotorula taiwanensis MD1149.</title>
        <authorList>
            <person name="Tkavc R."/>
            <person name="Matrosova V.Y."/>
            <person name="Grichenko O.E."/>
            <person name="Gostincar C."/>
            <person name="Volpe R.P."/>
            <person name="Klimenkova P."/>
            <person name="Gaidamakova E.K."/>
            <person name="Zhou C.E."/>
            <person name="Stewart B.J."/>
            <person name="Lyman M.G."/>
            <person name="Malfatti S.A."/>
            <person name="Rubinfeld B."/>
            <person name="Courtot M."/>
            <person name="Singh J."/>
            <person name="Dalgard C.L."/>
            <person name="Hamilton T."/>
            <person name="Frey K.G."/>
            <person name="Gunde-Cimerman N."/>
            <person name="Dugan L."/>
            <person name="Daly M.J."/>
        </authorList>
    </citation>
    <scope>NUCLEOTIDE SEQUENCE [LARGE SCALE GENOMIC DNA]</scope>
    <source>
        <strain evidence="2 3">MD1149</strain>
    </source>
</reference>
<feature type="compositionally biased region" description="Basic and acidic residues" evidence="1">
    <location>
        <begin position="60"/>
        <end position="71"/>
    </location>
</feature>
<dbReference type="OrthoDB" id="2529411at2759"/>
<gene>
    <name evidence="2" type="ORF">BMF94_5856</name>
</gene>
<feature type="region of interest" description="Disordered" evidence="1">
    <location>
        <begin position="230"/>
        <end position="393"/>
    </location>
</feature>
<feature type="compositionally biased region" description="Polar residues" evidence="1">
    <location>
        <begin position="258"/>
        <end position="274"/>
    </location>
</feature>
<feature type="region of interest" description="Disordered" evidence="1">
    <location>
        <begin position="434"/>
        <end position="459"/>
    </location>
</feature>
<dbReference type="AlphaFoldDB" id="A0A2S5B2U7"/>
<feature type="compositionally biased region" description="Polar residues" evidence="1">
    <location>
        <begin position="83"/>
        <end position="92"/>
    </location>
</feature>
<dbReference type="EMBL" id="PJQD01000086">
    <property type="protein sequence ID" value="POY71099.1"/>
    <property type="molecule type" value="Genomic_DNA"/>
</dbReference>
<name>A0A2S5B2U7_9BASI</name>
<feature type="compositionally biased region" description="Low complexity" evidence="1">
    <location>
        <begin position="327"/>
        <end position="337"/>
    </location>
</feature>
<accession>A0A2S5B2U7</accession>
<feature type="compositionally biased region" description="Polar residues" evidence="1">
    <location>
        <begin position="380"/>
        <end position="391"/>
    </location>
</feature>
<feature type="region of interest" description="Disordered" evidence="1">
    <location>
        <begin position="1"/>
        <end position="48"/>
    </location>
</feature>
<protein>
    <submittedName>
        <fullName evidence="2">Uncharacterized protein</fullName>
    </submittedName>
</protein>
<proteinExistence type="predicted"/>
<evidence type="ECO:0000256" key="1">
    <source>
        <dbReference type="SAM" id="MobiDB-lite"/>
    </source>
</evidence>
<sequence>MLARSHGPRLDHNAENPGAFQHHKTPARPIAGKGAAPQAGPDTVGKGALLNTAWSGRVLGAKDRNLGKGEQDSTGLLFPGGKPSTSQAQAGPSSCAPRPVRQQAFKTPLPNKTLRQLAPQDLRTPATALRPKRAPLRELDSPDVSIDADVNEQPKEPEEEEDREVEYAGASARDYDEPYIPDWDEPDYKTAGYGDMLRSLPFGRFIDVEEALRQDQVELDSYRATLDEEIPPPPCLLDSEADQPIFPLPKTRAPLAAQPSTARPVQVPRGTSTGALGRSAPGSSTSRTPLGASGGSVRLQGSNAAPGSRPRPQAAAPSLIRSTLVKQSGQQQASASSMRPPAGAAPIRKPLATSSSSARPGAPVRPRLAPTGSARGLSSPAGSTLRSNVMSPAQLAAKRQADLEAAERELGAFGLADRDEGGLEVLLSGFEGDGLSQRGFGDESTGAGEAGEFRLSLDL</sequence>
<evidence type="ECO:0000313" key="2">
    <source>
        <dbReference type="EMBL" id="POY71099.1"/>
    </source>
</evidence>
<keyword evidence="3" id="KW-1185">Reference proteome</keyword>